<protein>
    <recommendedName>
        <fullName evidence="6">Helicase ATP-binding domain-containing protein</fullName>
    </recommendedName>
</protein>
<evidence type="ECO:0000256" key="3">
    <source>
        <dbReference type="ARBA" id="ARBA00022806"/>
    </source>
</evidence>
<evidence type="ECO:0000313" key="8">
    <source>
        <dbReference type="Proteomes" id="UP000626109"/>
    </source>
</evidence>
<dbReference type="Gene3D" id="3.40.50.300">
    <property type="entry name" value="P-loop containing nucleotide triphosphate hydrolases"/>
    <property type="match status" value="1"/>
</dbReference>
<feature type="compositionally biased region" description="Basic and acidic residues" evidence="5">
    <location>
        <begin position="356"/>
        <end position="373"/>
    </location>
</feature>
<evidence type="ECO:0000259" key="6">
    <source>
        <dbReference type="PROSITE" id="PS51192"/>
    </source>
</evidence>
<keyword evidence="3" id="KW-0347">Helicase</keyword>
<dbReference type="InterPro" id="IPR027417">
    <property type="entry name" value="P-loop_NTPase"/>
</dbReference>
<dbReference type="InterPro" id="IPR014001">
    <property type="entry name" value="Helicase_ATP-bd"/>
</dbReference>
<dbReference type="PANTHER" id="PTHR47958">
    <property type="entry name" value="ATP-DEPENDENT RNA HELICASE DBP3"/>
    <property type="match status" value="1"/>
</dbReference>
<dbReference type="Proteomes" id="UP000626109">
    <property type="component" value="Unassembled WGS sequence"/>
</dbReference>
<evidence type="ECO:0000256" key="1">
    <source>
        <dbReference type="ARBA" id="ARBA00022741"/>
    </source>
</evidence>
<dbReference type="InterPro" id="IPR044742">
    <property type="entry name" value="DEAD/DEAH_RhlB"/>
</dbReference>
<reference evidence="7" key="1">
    <citation type="submission" date="2021-02" db="EMBL/GenBank/DDBJ databases">
        <authorList>
            <person name="Dougan E. K."/>
            <person name="Rhodes N."/>
            <person name="Thang M."/>
            <person name="Chan C."/>
        </authorList>
    </citation>
    <scope>NUCLEOTIDE SEQUENCE</scope>
</reference>
<proteinExistence type="predicted"/>
<organism evidence="7 8">
    <name type="scientific">Polarella glacialis</name>
    <name type="common">Dinoflagellate</name>
    <dbReference type="NCBI Taxonomy" id="89957"/>
    <lineage>
        <taxon>Eukaryota</taxon>
        <taxon>Sar</taxon>
        <taxon>Alveolata</taxon>
        <taxon>Dinophyceae</taxon>
        <taxon>Suessiales</taxon>
        <taxon>Suessiaceae</taxon>
        <taxon>Polarella</taxon>
    </lineage>
</organism>
<dbReference type="Pfam" id="PF00270">
    <property type="entry name" value="DEAD"/>
    <property type="match status" value="1"/>
</dbReference>
<dbReference type="SMART" id="SM00487">
    <property type="entry name" value="DEXDc"/>
    <property type="match status" value="1"/>
</dbReference>
<dbReference type="EMBL" id="CAJNNW010026471">
    <property type="protein sequence ID" value="CAE8685672.1"/>
    <property type="molecule type" value="Genomic_DNA"/>
</dbReference>
<sequence length="1237" mass="137505">MAQAAWLVDLDGQFQLGSELMESLGGAAPAGIGWQSGEDFLHLFSTEGEISNMVQGTTGITNKFLATSRLRRAWVGIKKASEAASKSNVESADLDELIDDKDLSAIKINFFARYRLKFSIETERGGSPCWAPLFNREVQTSGEEIQQGGLLDFHKQLQNQGKRRRAGCLEYPRDSFLWKQPVILNEFDSEAPGGLLKGFGFIEYYACPWWGTRRKRQRLCANFEEARHIRQDCHHVRCSSEWTPTKRQGQMVESGPEFPPATVHGQMGHKTLPQASQTLEENLVLADGPVQAVTSTFNSGFLAVAVILLSWPDAAFTKDGFAGPLESVENMNRKWGAGGWRAILRFVVNQSSGKPRAYDDGRRSPRQLDHQGHGRDYVCHEGRLFDPRQGEKRVNFLCRAFYEKIAQGFMNPLIQREYSDIAPFSLSFKLMDQESTLTAAFGYLVVDGVQQWEARAHVTEEVRSQWLPAATHSALIEMAAITTGLSLEGTSLAGLPLFIFIDNTAALFALVKGGSGNAGLDRMAKQVWRHLFNLQCPAYFEYVEAKSNWSDGLSRDDWEWTNSQGFVIRMVEFADMSSPKLPGTVKVEGPGAKAGSGNMKAGADQQSGGASFQVVGSVEASHVYPARKQVPLNMKEFMEGNATHNLEILSKLSPGEGCKFLREQCMLAKARGFAGPLESFEDMNRKWGTGGWRAILRFVVNQSGDKQRACDDGRMAVESDCEDLRDAYQFIPTDPSEQMFNIVSIFDDRPGEMAARFQECYSCLFGLVSSVSNYNRLPPLLVALARRWLMILTTMFVDDANITDLASGKRSAQASVTGMLDCIGLEWGKSQKMAPTGVFWGLAHDLSEVLEKGHVKFWPKDSLITKVMDVTATAMKEDSLTPGEASKLRGTVNFLCRAFFGKIAQGFMNPLIQREYSDRAPFSLSFKLVAAFELLQEVIQSRLERWISVKQMWNRPICPRMAGRPLYIFIDNTAALFALVKGGSGNADLDKMAKQVWRHLLNLQCPACFEYVETKSNWSEGLSRDDWEWTNKQRFVIRMVECANLSLPKLTGIIEVEYCDGKFPKPTPIQACCWPLIMQKTDVCGIAKTGSGKTLAFAMPYLSMSRLGVLEVFEQPCNSPRFVAMAPTRELAMQIAEVCVDLVKALTAGDVGQFPVQCIYGGVPKYEQKKGISGVGVDMCVATPGRLQDLCDEGVLDLSYVQYLCLDEADRMLDMGFIDVVKALIGKMPKCGKCPSQ</sequence>
<dbReference type="GO" id="GO:0005524">
    <property type="term" value="F:ATP binding"/>
    <property type="evidence" value="ECO:0007669"/>
    <property type="project" value="InterPro"/>
</dbReference>
<dbReference type="PROSITE" id="PS51192">
    <property type="entry name" value="HELICASE_ATP_BIND_1"/>
    <property type="match status" value="1"/>
</dbReference>
<feature type="region of interest" description="Disordered" evidence="5">
    <location>
        <begin position="354"/>
        <end position="373"/>
    </location>
</feature>
<name>A0A813JPU5_POLGL</name>
<evidence type="ECO:0000313" key="7">
    <source>
        <dbReference type="EMBL" id="CAE8685672.1"/>
    </source>
</evidence>
<keyword evidence="4" id="KW-0067">ATP-binding</keyword>
<dbReference type="GO" id="GO:0003676">
    <property type="term" value="F:nucleic acid binding"/>
    <property type="evidence" value="ECO:0007669"/>
    <property type="project" value="InterPro"/>
</dbReference>
<feature type="domain" description="Helicase ATP-binding" evidence="6">
    <location>
        <begin position="1074"/>
        <end position="1237"/>
    </location>
</feature>
<dbReference type="GO" id="GO:0004386">
    <property type="term" value="F:helicase activity"/>
    <property type="evidence" value="ECO:0007669"/>
    <property type="project" value="UniProtKB-KW"/>
</dbReference>
<dbReference type="AlphaFoldDB" id="A0A813JPU5"/>
<accession>A0A813JPU5</accession>
<dbReference type="CDD" id="cd00268">
    <property type="entry name" value="DEADc"/>
    <property type="match status" value="1"/>
</dbReference>
<keyword evidence="1" id="KW-0547">Nucleotide-binding</keyword>
<keyword evidence="2" id="KW-0378">Hydrolase</keyword>
<comment type="caution">
    <text evidence="7">The sequence shown here is derived from an EMBL/GenBank/DDBJ whole genome shotgun (WGS) entry which is preliminary data.</text>
</comment>
<evidence type="ECO:0000256" key="2">
    <source>
        <dbReference type="ARBA" id="ARBA00022801"/>
    </source>
</evidence>
<dbReference type="GO" id="GO:0016787">
    <property type="term" value="F:hydrolase activity"/>
    <property type="evidence" value="ECO:0007669"/>
    <property type="project" value="UniProtKB-KW"/>
</dbReference>
<dbReference type="InterPro" id="IPR011545">
    <property type="entry name" value="DEAD/DEAH_box_helicase_dom"/>
</dbReference>
<gene>
    <name evidence="7" type="ORF">PGLA2088_LOCUS24590</name>
</gene>
<evidence type="ECO:0000256" key="5">
    <source>
        <dbReference type="SAM" id="MobiDB-lite"/>
    </source>
</evidence>
<dbReference type="SUPFAM" id="SSF52540">
    <property type="entry name" value="P-loop containing nucleoside triphosphate hydrolases"/>
    <property type="match status" value="1"/>
</dbReference>
<evidence type="ECO:0000256" key="4">
    <source>
        <dbReference type="ARBA" id="ARBA00022840"/>
    </source>
</evidence>